<evidence type="ECO:0000256" key="6">
    <source>
        <dbReference type="SAM" id="SignalP"/>
    </source>
</evidence>
<protein>
    <submittedName>
        <fullName evidence="7">Lipoprotein LipO</fullName>
    </submittedName>
</protein>
<feature type="signal peptide" evidence="6">
    <location>
        <begin position="1"/>
        <end position="23"/>
    </location>
</feature>
<feature type="chain" id="PRO_5047547899" evidence="6">
    <location>
        <begin position="24"/>
        <end position="531"/>
    </location>
</feature>
<accession>A0ABY4REY8</accession>
<keyword evidence="2 6" id="KW-0732">Signal</keyword>
<sequence>MQRLKRTVSLMSIAALMSTATVACTSGEEKADGNSPAAKTDSNVASSGFPIVEQPLTLKFFARKSPPNGPYANMLVFQEYEKKTNMKIEWEDVPQDGFAEKKNLLFASNELPDALYKAGITPLEAVKYGSSGMLAPLEGLIDKYAPNLQTLFKQYPEIKPAITAPDGHIYALPGIVTLTSGRTNKPWLNKAWLEKLNLKEPKTTDDLVQVLKAFRDNDPNGNGKQDDLPMSERNWDALIATMSGSWGLESQMGYQLEVKDDKVHIWVTDPRFKEYLQFLHMLYQEKLLDQEVFTQTETQFVGKMASGNIGFFHNQASDPFTKKKDDFMGIAPLAGPHGDQKVNANPVARDFGTFAITSVNKHPEATMRWIDYFYGDEGSIFFRYGIEGQTYNLKKDGLPEYTDEIWNDKRGTGTTIGQFSPWPGGGAPHLISEKNATAINPAEVQEAQTKLDPYMPKQVFGAPLFDEKTAKEVDTLRQDIDTYVAETTSKMITGAVGFDKWDEYVKTLEKMDLARLESIYQKAYDTNYKKK</sequence>
<keyword evidence="5 7" id="KW-0449">Lipoprotein</keyword>
<proteinExistence type="predicted"/>
<keyword evidence="1" id="KW-1003">Cell membrane</keyword>
<dbReference type="PANTHER" id="PTHR43649:SF33">
    <property type="entry name" value="POLYGALACTURONAN_RHAMNOGALACTURONAN-BINDING PROTEIN YTCQ"/>
    <property type="match status" value="1"/>
</dbReference>
<evidence type="ECO:0000256" key="4">
    <source>
        <dbReference type="ARBA" id="ARBA00023139"/>
    </source>
</evidence>
<evidence type="ECO:0000313" key="7">
    <source>
        <dbReference type="EMBL" id="UQZ81171.1"/>
    </source>
</evidence>
<keyword evidence="4" id="KW-0564">Palmitate</keyword>
<evidence type="ECO:0000256" key="5">
    <source>
        <dbReference type="ARBA" id="ARBA00023288"/>
    </source>
</evidence>
<reference evidence="7" key="2">
    <citation type="journal article" date="2021" name="J Anim Sci Technol">
        <title>Complete genome sequence of Paenibacillus konkukensis sp. nov. SK3146 as a potential probiotic strain.</title>
        <authorList>
            <person name="Jung H.I."/>
            <person name="Park S."/>
            <person name="Niu K.M."/>
            <person name="Lee S.W."/>
            <person name="Kothari D."/>
            <person name="Yi K.J."/>
            <person name="Kim S.K."/>
        </authorList>
    </citation>
    <scope>NUCLEOTIDE SEQUENCE</scope>
    <source>
        <strain evidence="7">SK3146</strain>
    </source>
</reference>
<evidence type="ECO:0000313" key="8">
    <source>
        <dbReference type="Proteomes" id="UP001057134"/>
    </source>
</evidence>
<dbReference type="Pfam" id="PF13416">
    <property type="entry name" value="SBP_bac_8"/>
    <property type="match status" value="1"/>
</dbReference>
<dbReference type="Proteomes" id="UP001057134">
    <property type="component" value="Chromosome"/>
</dbReference>
<reference evidence="7" key="1">
    <citation type="submission" date="2018-02" db="EMBL/GenBank/DDBJ databases">
        <authorList>
            <person name="Kim S.-K."/>
            <person name="Jung H.-I."/>
            <person name="Lee S.-W."/>
        </authorList>
    </citation>
    <scope>NUCLEOTIDE SEQUENCE</scope>
    <source>
        <strain evidence="7">SK3146</strain>
    </source>
</reference>
<evidence type="ECO:0000256" key="2">
    <source>
        <dbReference type="ARBA" id="ARBA00022729"/>
    </source>
</evidence>
<evidence type="ECO:0000256" key="3">
    <source>
        <dbReference type="ARBA" id="ARBA00023136"/>
    </source>
</evidence>
<name>A0ABY4REY8_9BACL</name>
<dbReference type="RefSeq" id="WP_249863423.1">
    <property type="nucleotide sequence ID" value="NZ_CP027059.1"/>
</dbReference>
<evidence type="ECO:0000256" key="1">
    <source>
        <dbReference type="ARBA" id="ARBA00022475"/>
    </source>
</evidence>
<dbReference type="PANTHER" id="PTHR43649">
    <property type="entry name" value="ARABINOSE-BINDING PROTEIN-RELATED"/>
    <property type="match status" value="1"/>
</dbReference>
<keyword evidence="8" id="KW-1185">Reference proteome</keyword>
<dbReference type="Gene3D" id="3.40.190.10">
    <property type="entry name" value="Periplasmic binding protein-like II"/>
    <property type="match status" value="2"/>
</dbReference>
<dbReference type="InterPro" id="IPR006059">
    <property type="entry name" value="SBP"/>
</dbReference>
<dbReference type="SUPFAM" id="SSF53850">
    <property type="entry name" value="Periplasmic binding protein-like II"/>
    <property type="match status" value="1"/>
</dbReference>
<dbReference type="EMBL" id="CP027059">
    <property type="protein sequence ID" value="UQZ81171.1"/>
    <property type="molecule type" value="Genomic_DNA"/>
</dbReference>
<organism evidence="7 8">
    <name type="scientific">Paenibacillus konkukensis</name>
    <dbReference type="NCBI Taxonomy" id="2020716"/>
    <lineage>
        <taxon>Bacteria</taxon>
        <taxon>Bacillati</taxon>
        <taxon>Bacillota</taxon>
        <taxon>Bacilli</taxon>
        <taxon>Bacillales</taxon>
        <taxon>Paenibacillaceae</taxon>
        <taxon>Paenibacillus</taxon>
    </lineage>
</organism>
<dbReference type="InterPro" id="IPR050490">
    <property type="entry name" value="Bact_solute-bd_prot1"/>
</dbReference>
<gene>
    <name evidence="7" type="primary">lipO_10</name>
    <name evidence="7" type="ORF">SK3146_00327</name>
</gene>
<keyword evidence="3" id="KW-0472">Membrane</keyword>
<dbReference type="PROSITE" id="PS51257">
    <property type="entry name" value="PROKAR_LIPOPROTEIN"/>
    <property type="match status" value="1"/>
</dbReference>